<reference evidence="1 2" key="1">
    <citation type="journal article" date="2011" name="PLoS Pathog.">
        <title>Endophytic Life Strategies Decoded by Genome and Transcriptome Analyses of the Mutualistic Root Symbiont Piriformospora indica.</title>
        <authorList>
            <person name="Zuccaro A."/>
            <person name="Lahrmann U."/>
            <person name="Guldener U."/>
            <person name="Langen G."/>
            <person name="Pfiffi S."/>
            <person name="Biedenkopf D."/>
            <person name="Wong P."/>
            <person name="Samans B."/>
            <person name="Grimm C."/>
            <person name="Basiewicz M."/>
            <person name="Murat C."/>
            <person name="Martin F."/>
            <person name="Kogel K.H."/>
        </authorList>
    </citation>
    <scope>NUCLEOTIDE SEQUENCE [LARGE SCALE GENOMIC DNA]</scope>
    <source>
        <strain evidence="1 2">DSM 11827</strain>
    </source>
</reference>
<dbReference type="Gene3D" id="3.40.50.300">
    <property type="entry name" value="P-loop containing nucleotide triphosphate hydrolases"/>
    <property type="match status" value="1"/>
</dbReference>
<dbReference type="SUPFAM" id="SSF48452">
    <property type="entry name" value="TPR-like"/>
    <property type="match status" value="1"/>
</dbReference>
<evidence type="ECO:0000313" key="1">
    <source>
        <dbReference type="EMBL" id="CCA76778.1"/>
    </source>
</evidence>
<evidence type="ECO:0000313" key="2">
    <source>
        <dbReference type="Proteomes" id="UP000007148"/>
    </source>
</evidence>
<keyword evidence="2" id="KW-1185">Reference proteome</keyword>
<dbReference type="InterPro" id="IPR027417">
    <property type="entry name" value="P-loop_NTPase"/>
</dbReference>
<dbReference type="AlphaFoldDB" id="G4TZN5"/>
<comment type="caution">
    <text evidence="1">The sequence shown here is derived from an EMBL/GenBank/DDBJ whole genome shotgun (WGS) entry which is preliminary data.</text>
</comment>
<protein>
    <recommendedName>
        <fullName evidence="3">Kinesin light chain</fullName>
    </recommendedName>
</protein>
<gene>
    <name evidence="1" type="ORF">PIIN_10765</name>
</gene>
<proteinExistence type="predicted"/>
<dbReference type="Gene3D" id="1.25.40.10">
    <property type="entry name" value="Tetratricopeptide repeat domain"/>
    <property type="match status" value="1"/>
</dbReference>
<dbReference type="STRING" id="1109443.G4TZN5"/>
<dbReference type="OMA" id="ICEVESM"/>
<dbReference type="HOGENOM" id="CLU_000288_125_12_1"/>
<dbReference type="EMBL" id="CAFZ01000994">
    <property type="protein sequence ID" value="CCA76778.1"/>
    <property type="molecule type" value="Genomic_DNA"/>
</dbReference>
<dbReference type="Proteomes" id="UP000007148">
    <property type="component" value="Unassembled WGS sequence"/>
</dbReference>
<sequence>MYTIWTWRAGKTQLATNWIQGHEEEFTRVIMVDASSQSQLEADLARSIRSLGPEYSKMTWKDAVAYLDGKEKGWLLYVDNADSPELDLLPYLPRSIHGATLITTRNVGCVNYAPDGAVHVGGLEESEAVNLLHTTANITPTSDVESLEIVRELGMLALAITQAGAYIRKTRSLDTYLETFRQYRDRLLRKQPDIGTEYAFSTYTAFDLSFNELPANTQDFLKLCAFLHHSLIPKDLFKRSISSGFTTYTVRDSLPPPESDKTFISNLRFLGPNWNEITFQEIVDSASQASFIDVSSDGSFYMVHPLLQMYIKDRLGEEENRRYMHTTAQLLLGAIRPVEDSNEWFWQLLPHVDSIPRSVQSESVARGLAFHELYYSLGNWKACRELLEAALPRCDLAEGKRDEGSLFVMGELADLLWKDGQFDKAEKMEREVLDLLLEILGPRHPDTISAVGNLANIVSDRGRLDEAEKMLRE</sequence>
<name>G4TZN5_SERID</name>
<dbReference type="OrthoDB" id="1658288at2759"/>
<dbReference type="Pfam" id="PF13374">
    <property type="entry name" value="TPR_10"/>
    <property type="match status" value="1"/>
</dbReference>
<dbReference type="InterPro" id="IPR011990">
    <property type="entry name" value="TPR-like_helical_dom_sf"/>
</dbReference>
<dbReference type="PANTHER" id="PTHR46082:SF6">
    <property type="entry name" value="AAA+ ATPASE DOMAIN-CONTAINING PROTEIN-RELATED"/>
    <property type="match status" value="1"/>
</dbReference>
<dbReference type="Pfam" id="PF13424">
    <property type="entry name" value="TPR_12"/>
    <property type="match status" value="1"/>
</dbReference>
<feature type="non-terminal residue" evidence="1">
    <location>
        <position position="473"/>
    </location>
</feature>
<evidence type="ECO:0008006" key="3">
    <source>
        <dbReference type="Google" id="ProtNLM"/>
    </source>
</evidence>
<dbReference type="InParanoid" id="G4TZN5"/>
<dbReference type="PANTHER" id="PTHR46082">
    <property type="entry name" value="ATP/GTP-BINDING PROTEIN-RELATED"/>
    <property type="match status" value="1"/>
</dbReference>
<organism evidence="1 2">
    <name type="scientific">Serendipita indica (strain DSM 11827)</name>
    <name type="common">Root endophyte fungus</name>
    <name type="synonym">Piriformospora indica</name>
    <dbReference type="NCBI Taxonomy" id="1109443"/>
    <lineage>
        <taxon>Eukaryota</taxon>
        <taxon>Fungi</taxon>
        <taxon>Dikarya</taxon>
        <taxon>Basidiomycota</taxon>
        <taxon>Agaricomycotina</taxon>
        <taxon>Agaricomycetes</taxon>
        <taxon>Sebacinales</taxon>
        <taxon>Serendipitaceae</taxon>
        <taxon>Serendipita</taxon>
    </lineage>
</organism>
<dbReference type="InterPro" id="IPR053137">
    <property type="entry name" value="NLR-like"/>
</dbReference>
<accession>G4TZN5</accession>
<dbReference type="SUPFAM" id="SSF52540">
    <property type="entry name" value="P-loop containing nucleoside triphosphate hydrolases"/>
    <property type="match status" value="1"/>
</dbReference>